<dbReference type="InterPro" id="IPR004827">
    <property type="entry name" value="bZIP"/>
</dbReference>
<feature type="compositionally biased region" description="Low complexity" evidence="5">
    <location>
        <begin position="222"/>
        <end position="242"/>
    </location>
</feature>
<evidence type="ECO:0000256" key="1">
    <source>
        <dbReference type="ARBA" id="ARBA00004123"/>
    </source>
</evidence>
<comment type="subcellular location">
    <subcellularLocation>
        <location evidence="1">Nucleus</location>
    </subcellularLocation>
</comment>
<protein>
    <recommendedName>
        <fullName evidence="6">BZIP domain-containing protein</fullName>
    </recommendedName>
</protein>
<evidence type="ECO:0000256" key="3">
    <source>
        <dbReference type="ARBA" id="ARBA00023163"/>
    </source>
</evidence>
<dbReference type="Pfam" id="PF00170">
    <property type="entry name" value="bZIP_1"/>
    <property type="match status" value="1"/>
</dbReference>
<keyword evidence="3" id="KW-0804">Transcription</keyword>
<dbReference type="GO" id="GO:0005634">
    <property type="term" value="C:nucleus"/>
    <property type="evidence" value="ECO:0007669"/>
    <property type="project" value="UniProtKB-SubCell"/>
</dbReference>
<keyword evidence="8" id="KW-1185">Reference proteome</keyword>
<dbReference type="PROSITE" id="PS50217">
    <property type="entry name" value="BZIP"/>
    <property type="match status" value="1"/>
</dbReference>
<evidence type="ECO:0000256" key="4">
    <source>
        <dbReference type="ARBA" id="ARBA00023242"/>
    </source>
</evidence>
<dbReference type="SMART" id="SM00338">
    <property type="entry name" value="BRLZ"/>
    <property type="match status" value="1"/>
</dbReference>
<dbReference type="OrthoDB" id="295274at2759"/>
<dbReference type="EMBL" id="ML995509">
    <property type="protein sequence ID" value="KAF2136939.1"/>
    <property type="molecule type" value="Genomic_DNA"/>
</dbReference>
<reference evidence="7" key="1">
    <citation type="journal article" date="2020" name="Stud. Mycol.">
        <title>101 Dothideomycetes genomes: a test case for predicting lifestyles and emergence of pathogens.</title>
        <authorList>
            <person name="Haridas S."/>
            <person name="Albert R."/>
            <person name="Binder M."/>
            <person name="Bloem J."/>
            <person name="Labutti K."/>
            <person name="Salamov A."/>
            <person name="Andreopoulos B."/>
            <person name="Baker S."/>
            <person name="Barry K."/>
            <person name="Bills G."/>
            <person name="Bluhm B."/>
            <person name="Cannon C."/>
            <person name="Castanera R."/>
            <person name="Culley D."/>
            <person name="Daum C."/>
            <person name="Ezra D."/>
            <person name="Gonzalez J."/>
            <person name="Henrissat B."/>
            <person name="Kuo A."/>
            <person name="Liang C."/>
            <person name="Lipzen A."/>
            <person name="Lutzoni F."/>
            <person name="Magnuson J."/>
            <person name="Mondo S."/>
            <person name="Nolan M."/>
            <person name="Ohm R."/>
            <person name="Pangilinan J."/>
            <person name="Park H.-J."/>
            <person name="Ramirez L."/>
            <person name="Alfaro M."/>
            <person name="Sun H."/>
            <person name="Tritt A."/>
            <person name="Yoshinaga Y."/>
            <person name="Zwiers L.-H."/>
            <person name="Turgeon B."/>
            <person name="Goodwin S."/>
            <person name="Spatafora J."/>
            <person name="Crous P."/>
            <person name="Grigoriev I."/>
        </authorList>
    </citation>
    <scope>NUCLEOTIDE SEQUENCE</scope>
    <source>
        <strain evidence="7">CBS 121167</strain>
    </source>
</reference>
<gene>
    <name evidence="7" type="ORF">K452DRAFT_291976</name>
</gene>
<dbReference type="PANTHER" id="PTHR19304">
    <property type="entry name" value="CYCLIC-AMP RESPONSE ELEMENT BINDING PROTEIN"/>
    <property type="match status" value="1"/>
</dbReference>
<evidence type="ECO:0000313" key="7">
    <source>
        <dbReference type="EMBL" id="KAF2136939.1"/>
    </source>
</evidence>
<dbReference type="GeneID" id="54298782"/>
<dbReference type="Proteomes" id="UP000799438">
    <property type="component" value="Unassembled WGS sequence"/>
</dbReference>
<feature type="compositionally biased region" description="Low complexity" evidence="5">
    <location>
        <begin position="116"/>
        <end position="135"/>
    </location>
</feature>
<organism evidence="7 8">
    <name type="scientific">Aplosporella prunicola CBS 121167</name>
    <dbReference type="NCBI Taxonomy" id="1176127"/>
    <lineage>
        <taxon>Eukaryota</taxon>
        <taxon>Fungi</taxon>
        <taxon>Dikarya</taxon>
        <taxon>Ascomycota</taxon>
        <taxon>Pezizomycotina</taxon>
        <taxon>Dothideomycetes</taxon>
        <taxon>Dothideomycetes incertae sedis</taxon>
        <taxon>Botryosphaeriales</taxon>
        <taxon>Aplosporellaceae</taxon>
        <taxon>Aplosporella</taxon>
    </lineage>
</organism>
<proteinExistence type="predicted"/>
<accession>A0A6A6AYD3</accession>
<evidence type="ECO:0000313" key="8">
    <source>
        <dbReference type="Proteomes" id="UP000799438"/>
    </source>
</evidence>
<feature type="region of interest" description="Disordered" evidence="5">
    <location>
        <begin position="153"/>
        <end position="245"/>
    </location>
</feature>
<dbReference type="GO" id="GO:0003700">
    <property type="term" value="F:DNA-binding transcription factor activity"/>
    <property type="evidence" value="ECO:0007669"/>
    <property type="project" value="InterPro"/>
</dbReference>
<dbReference type="SUPFAM" id="SSF57959">
    <property type="entry name" value="Leucine zipper domain"/>
    <property type="match status" value="1"/>
</dbReference>
<keyword evidence="4" id="KW-0539">Nucleus</keyword>
<dbReference type="RefSeq" id="XP_033392657.1">
    <property type="nucleotide sequence ID" value="XM_033541286.1"/>
</dbReference>
<sequence length="342" mass="37677">MASTIHYPQMDSFLPHHHYVDNTSPTRLRGDPAKFTGSTLVDAPTEEDSNLTLSMNSVSSIADPLAAVMHTGSFYDPWHCNYMDEEATHLRAASAFFKYSGLSDGLLHHLPSTSTASDSNVAESSESISSGQAFSDDGSSPTIAPAALLAYNNPMNAGDAEDDSDELTATPSDNNSDDNDNDDVVSTNNKKRRRSANDAEGNNKSRTNNTPTSPHPKRRHTTTNLPINTNTNSNSNSNNTSSIKRERFLEKNRAAAHRCRQKKKKWAVDMDDQCRELKARNASLQLHIAQLNDEAYGLKMLLLQHGDCGFPPIMAYIEETAEGLVQHQLRRRQQQKGEEAAC</sequence>
<dbReference type="PROSITE" id="PS00036">
    <property type="entry name" value="BZIP_BASIC"/>
    <property type="match status" value="1"/>
</dbReference>
<feature type="region of interest" description="Disordered" evidence="5">
    <location>
        <begin position="114"/>
        <end position="141"/>
    </location>
</feature>
<evidence type="ECO:0000259" key="6">
    <source>
        <dbReference type="PROSITE" id="PS50217"/>
    </source>
</evidence>
<dbReference type="CDD" id="cd14687">
    <property type="entry name" value="bZIP_ATF2"/>
    <property type="match status" value="1"/>
</dbReference>
<dbReference type="InterPro" id="IPR046347">
    <property type="entry name" value="bZIP_sf"/>
</dbReference>
<keyword evidence="2" id="KW-0805">Transcription regulation</keyword>
<name>A0A6A6AYD3_9PEZI</name>
<feature type="domain" description="BZIP" evidence="6">
    <location>
        <begin position="242"/>
        <end position="305"/>
    </location>
</feature>
<evidence type="ECO:0000256" key="2">
    <source>
        <dbReference type="ARBA" id="ARBA00023015"/>
    </source>
</evidence>
<dbReference type="Gene3D" id="1.20.5.170">
    <property type="match status" value="1"/>
</dbReference>
<dbReference type="InterPro" id="IPR051027">
    <property type="entry name" value="bZIP_transcription_factors"/>
</dbReference>
<evidence type="ECO:0000256" key="5">
    <source>
        <dbReference type="SAM" id="MobiDB-lite"/>
    </source>
</evidence>
<dbReference type="AlphaFoldDB" id="A0A6A6AYD3"/>